<dbReference type="EMBL" id="JAUDFV010000155">
    <property type="protein sequence ID" value="KAL2715383.1"/>
    <property type="molecule type" value="Genomic_DNA"/>
</dbReference>
<gene>
    <name evidence="1" type="ORF">V1478_015081</name>
</gene>
<keyword evidence="2" id="KW-1185">Reference proteome</keyword>
<dbReference type="Proteomes" id="UP001607302">
    <property type="component" value="Unassembled WGS sequence"/>
</dbReference>
<name>A0ABD2A425_VESSQ</name>
<evidence type="ECO:0000313" key="2">
    <source>
        <dbReference type="Proteomes" id="UP001607302"/>
    </source>
</evidence>
<organism evidence="1 2">
    <name type="scientific">Vespula squamosa</name>
    <name type="common">Southern yellow jacket</name>
    <name type="synonym">Wasp</name>
    <dbReference type="NCBI Taxonomy" id="30214"/>
    <lineage>
        <taxon>Eukaryota</taxon>
        <taxon>Metazoa</taxon>
        <taxon>Ecdysozoa</taxon>
        <taxon>Arthropoda</taxon>
        <taxon>Hexapoda</taxon>
        <taxon>Insecta</taxon>
        <taxon>Pterygota</taxon>
        <taxon>Neoptera</taxon>
        <taxon>Endopterygota</taxon>
        <taxon>Hymenoptera</taxon>
        <taxon>Apocrita</taxon>
        <taxon>Aculeata</taxon>
        <taxon>Vespoidea</taxon>
        <taxon>Vespidae</taxon>
        <taxon>Vespinae</taxon>
        <taxon>Vespula</taxon>
    </lineage>
</organism>
<dbReference type="AlphaFoldDB" id="A0ABD2A425"/>
<evidence type="ECO:0000313" key="1">
    <source>
        <dbReference type="EMBL" id="KAL2715383.1"/>
    </source>
</evidence>
<sequence>MAGYIVIGNATSGHEGISLKQKLTRSIKSENCEEQRKINIIPTTLSITKSMRNKANRMLFSADDYVGDESMIDYDNESV</sequence>
<comment type="caution">
    <text evidence="1">The sequence shown here is derived from an EMBL/GenBank/DDBJ whole genome shotgun (WGS) entry which is preliminary data.</text>
</comment>
<protein>
    <submittedName>
        <fullName evidence="1">Uncharacterized protein</fullName>
    </submittedName>
</protein>
<accession>A0ABD2A425</accession>
<reference evidence="1 2" key="1">
    <citation type="journal article" date="2024" name="Ann. Entomol. Soc. Am.">
        <title>Genomic analyses of the southern and eastern yellowjacket wasps (Hymenoptera: Vespidae) reveal evolutionary signatures of social life.</title>
        <authorList>
            <person name="Catto M.A."/>
            <person name="Caine P.B."/>
            <person name="Orr S.E."/>
            <person name="Hunt B.G."/>
            <person name="Goodisman M.A.D."/>
        </authorList>
    </citation>
    <scope>NUCLEOTIDE SEQUENCE [LARGE SCALE GENOMIC DNA]</scope>
    <source>
        <strain evidence="1">233</strain>
        <tissue evidence="1">Head and thorax</tissue>
    </source>
</reference>
<proteinExistence type="predicted"/>